<keyword evidence="2" id="KW-0732">Signal</keyword>
<dbReference type="Proteomes" id="UP001064632">
    <property type="component" value="Chromosome"/>
</dbReference>
<feature type="transmembrane region" description="Helical" evidence="1">
    <location>
        <begin position="250"/>
        <end position="267"/>
    </location>
</feature>
<evidence type="ECO:0000313" key="4">
    <source>
        <dbReference type="Proteomes" id="UP001064632"/>
    </source>
</evidence>
<feature type="chain" id="PRO_5047154929" evidence="2">
    <location>
        <begin position="26"/>
        <end position="373"/>
    </location>
</feature>
<evidence type="ECO:0000256" key="1">
    <source>
        <dbReference type="SAM" id="Phobius"/>
    </source>
</evidence>
<feature type="signal peptide" evidence="2">
    <location>
        <begin position="1"/>
        <end position="25"/>
    </location>
</feature>
<feature type="transmembrane region" description="Helical" evidence="1">
    <location>
        <begin position="308"/>
        <end position="337"/>
    </location>
</feature>
<protein>
    <submittedName>
        <fullName evidence="3">HupE/UreJ family protein</fullName>
    </submittedName>
</protein>
<organism evidence="3 4">
    <name type="scientific">Tahibacter amnicola</name>
    <dbReference type="NCBI Taxonomy" id="2976241"/>
    <lineage>
        <taxon>Bacteria</taxon>
        <taxon>Pseudomonadati</taxon>
        <taxon>Pseudomonadota</taxon>
        <taxon>Gammaproteobacteria</taxon>
        <taxon>Lysobacterales</taxon>
        <taxon>Rhodanobacteraceae</taxon>
        <taxon>Tahibacter</taxon>
    </lineage>
</organism>
<dbReference type="EMBL" id="CP104694">
    <property type="protein sequence ID" value="UXI68984.1"/>
    <property type="molecule type" value="Genomic_DNA"/>
</dbReference>
<reference evidence="3" key="1">
    <citation type="submission" date="2022-09" db="EMBL/GenBank/DDBJ databases">
        <title>Tahibacter sp. nov., isolated from a fresh water.</title>
        <authorList>
            <person name="Baek J.H."/>
            <person name="Lee J.K."/>
            <person name="Kim J.M."/>
            <person name="Jeon C.O."/>
        </authorList>
    </citation>
    <scope>NUCLEOTIDE SEQUENCE</scope>
    <source>
        <strain evidence="3">W38</strain>
    </source>
</reference>
<feature type="transmembrane region" description="Helical" evidence="1">
    <location>
        <begin position="349"/>
        <end position="368"/>
    </location>
</feature>
<dbReference type="InterPro" id="IPR032809">
    <property type="entry name" value="Put_HupE_UreJ"/>
</dbReference>
<gene>
    <name evidence="3" type="ORF">N4264_04845</name>
</gene>
<keyword evidence="1" id="KW-0472">Membrane</keyword>
<keyword evidence="1" id="KW-0812">Transmembrane</keyword>
<accession>A0ABY6BGJ2</accession>
<evidence type="ECO:0000256" key="2">
    <source>
        <dbReference type="SAM" id="SignalP"/>
    </source>
</evidence>
<dbReference type="Pfam" id="PF13795">
    <property type="entry name" value="HupE_UreJ_2"/>
    <property type="match status" value="1"/>
</dbReference>
<evidence type="ECO:0000313" key="3">
    <source>
        <dbReference type="EMBL" id="UXI68984.1"/>
    </source>
</evidence>
<feature type="transmembrane region" description="Helical" evidence="1">
    <location>
        <begin position="220"/>
        <end position="244"/>
    </location>
</feature>
<proteinExistence type="predicted"/>
<keyword evidence="1" id="KW-1133">Transmembrane helix</keyword>
<dbReference type="PROSITE" id="PS51257">
    <property type="entry name" value="PROKAR_LIPOPROTEIN"/>
    <property type="match status" value="1"/>
</dbReference>
<sequence>MCTARARIILFLAALLATFGGACRAHPVTQSALRVHVDPGSVRLHATISTEEFLVGAFHLGVAQADDPERLAAYGRYLARHLTVQADGALLHGHVMAAPAALRAPLVFQIDYPLPQPLQRLRLSQDVLREFDYTPGNPWEASYVVDWTPAPSPASPHPLTATAPLLLDCTGHPLALCIPAPTSDGLFLAFVKEGLHHILSGYDHLLFVLALLFSVRRLGGLVAVVTVFTLAHTLTLGLASAGYVPGAPSVVEPLIAASIVVMALHNLRGERQRIGANLAIAFGFGLFHGLGFAGGLAEAMSAHAAAALLPALAGFGIGVELGHQLVVLPTFAAWALCRRYATPTVSERWVPRTGSALIGVAGMAYFLMAMSAR</sequence>
<dbReference type="RefSeq" id="WP_261695942.1">
    <property type="nucleotide sequence ID" value="NZ_CP104694.1"/>
</dbReference>
<feature type="transmembrane region" description="Helical" evidence="1">
    <location>
        <begin position="274"/>
        <end position="296"/>
    </location>
</feature>
<keyword evidence="4" id="KW-1185">Reference proteome</keyword>
<name>A0ABY6BGJ2_9GAMM</name>